<dbReference type="PANTHER" id="PTHR13520:SF1">
    <property type="entry name" value="RINT1-LIKE PROTEIN MAG2"/>
    <property type="match status" value="1"/>
</dbReference>
<organism evidence="1 2">
    <name type="scientific">Thalictrum thalictroides</name>
    <name type="common">Rue-anemone</name>
    <name type="synonym">Anemone thalictroides</name>
    <dbReference type="NCBI Taxonomy" id="46969"/>
    <lineage>
        <taxon>Eukaryota</taxon>
        <taxon>Viridiplantae</taxon>
        <taxon>Streptophyta</taxon>
        <taxon>Embryophyta</taxon>
        <taxon>Tracheophyta</taxon>
        <taxon>Spermatophyta</taxon>
        <taxon>Magnoliopsida</taxon>
        <taxon>Ranunculales</taxon>
        <taxon>Ranunculaceae</taxon>
        <taxon>Thalictroideae</taxon>
        <taxon>Thalictrum</taxon>
    </lineage>
</organism>
<dbReference type="GO" id="GO:0070939">
    <property type="term" value="C:Dsl1/NZR complex"/>
    <property type="evidence" value="ECO:0007669"/>
    <property type="project" value="InterPro"/>
</dbReference>
<reference evidence="1 2" key="1">
    <citation type="submission" date="2020-06" db="EMBL/GenBank/DDBJ databases">
        <title>Transcriptomic and genomic resources for Thalictrum thalictroides and T. hernandezii: Facilitating candidate gene discovery in an emerging model plant lineage.</title>
        <authorList>
            <person name="Arias T."/>
            <person name="Riano-Pachon D.M."/>
            <person name="Di Stilio V.S."/>
        </authorList>
    </citation>
    <scope>NUCLEOTIDE SEQUENCE [LARGE SCALE GENOMIC DNA]</scope>
    <source>
        <strain evidence="2">cv. WT478/WT964</strain>
        <tissue evidence="1">Leaves</tissue>
    </source>
</reference>
<dbReference type="GO" id="GO:0006888">
    <property type="term" value="P:endoplasmic reticulum to Golgi vesicle-mediated transport"/>
    <property type="evidence" value="ECO:0007669"/>
    <property type="project" value="InterPro"/>
</dbReference>
<dbReference type="InterPro" id="IPR007528">
    <property type="entry name" value="RINT1_Tip20"/>
</dbReference>
<dbReference type="GO" id="GO:0060628">
    <property type="term" value="P:regulation of ER to Golgi vesicle-mediated transport"/>
    <property type="evidence" value="ECO:0007669"/>
    <property type="project" value="TreeGrafter"/>
</dbReference>
<protein>
    <submittedName>
        <fullName evidence="1">Rint1-like protein mag2</fullName>
    </submittedName>
</protein>
<dbReference type="GO" id="GO:0006890">
    <property type="term" value="P:retrograde vesicle-mediated transport, Golgi to endoplasmic reticulum"/>
    <property type="evidence" value="ECO:0007669"/>
    <property type="project" value="InterPro"/>
</dbReference>
<accession>A0A7J6X6D4</accession>
<sequence>MESIDQFSNLSNSLQSFLQEKFQNKDDVLKSSDLVSLLHKQCEDLDQSLKDLNKKLEASVITYASHSNQICGLFNGIEVKLNDLKLSTSVSGSLLDGEALGREKQILGEELPALAKEVARVETVRIYAETALKLDTLIGDIEDTVSSTMAGNLRKPSGSNLEVSRL</sequence>
<gene>
    <name evidence="1" type="ORF">FRX31_006288</name>
</gene>
<dbReference type="EMBL" id="JABWDY010005844">
    <property type="protein sequence ID" value="KAF5204130.1"/>
    <property type="molecule type" value="Genomic_DNA"/>
</dbReference>
<dbReference type="AlphaFoldDB" id="A0A7J6X6D4"/>
<comment type="caution">
    <text evidence="1">The sequence shown here is derived from an EMBL/GenBank/DDBJ whole genome shotgun (WGS) entry which is preliminary data.</text>
</comment>
<dbReference type="OrthoDB" id="1737961at2759"/>
<keyword evidence="2" id="KW-1185">Reference proteome</keyword>
<proteinExistence type="predicted"/>
<dbReference type="PANTHER" id="PTHR13520">
    <property type="entry name" value="RAD50-INTERACTING PROTEIN 1 RINT-1"/>
    <property type="match status" value="1"/>
</dbReference>
<name>A0A7J6X6D4_THATH</name>
<evidence type="ECO:0000313" key="1">
    <source>
        <dbReference type="EMBL" id="KAF5204130.1"/>
    </source>
</evidence>
<dbReference type="Proteomes" id="UP000554482">
    <property type="component" value="Unassembled WGS sequence"/>
</dbReference>
<evidence type="ECO:0000313" key="2">
    <source>
        <dbReference type="Proteomes" id="UP000554482"/>
    </source>
</evidence>